<feature type="compositionally biased region" description="Basic and acidic residues" evidence="1">
    <location>
        <begin position="48"/>
        <end position="57"/>
    </location>
</feature>
<protein>
    <submittedName>
        <fullName evidence="2 4">Uncharacterized protein</fullName>
    </submittedName>
</protein>
<sequence>MKSVTTDSETAAQHGLNSSPTNFASSTSASTKVSTADNTSELYSHRKSHDEIDEKCSQERRLSGIRTFILENLSTDAKARYFKEIIDYSIPLNDEQIPEPAKGLPK</sequence>
<feature type="compositionally biased region" description="Low complexity" evidence="1">
    <location>
        <begin position="24"/>
        <end position="36"/>
    </location>
</feature>
<dbReference type="EMBL" id="UXUI01007328">
    <property type="protein sequence ID" value="VDD87014.1"/>
    <property type="molecule type" value="Genomic_DNA"/>
</dbReference>
<organism evidence="4">
    <name type="scientific">Enterobius vermicularis</name>
    <name type="common">Human pinworm</name>
    <dbReference type="NCBI Taxonomy" id="51028"/>
    <lineage>
        <taxon>Eukaryota</taxon>
        <taxon>Metazoa</taxon>
        <taxon>Ecdysozoa</taxon>
        <taxon>Nematoda</taxon>
        <taxon>Chromadorea</taxon>
        <taxon>Rhabditida</taxon>
        <taxon>Spirurina</taxon>
        <taxon>Oxyuridomorpha</taxon>
        <taxon>Oxyuroidea</taxon>
        <taxon>Oxyuridae</taxon>
        <taxon>Enterobius</taxon>
    </lineage>
</organism>
<feature type="compositionally biased region" description="Polar residues" evidence="1">
    <location>
        <begin position="1"/>
        <end position="23"/>
    </location>
</feature>
<evidence type="ECO:0000313" key="2">
    <source>
        <dbReference type="EMBL" id="VDD87014.1"/>
    </source>
</evidence>
<dbReference type="AlphaFoldDB" id="A0A0N4UY11"/>
<dbReference type="WBParaSite" id="EVEC_0000244901-mRNA-1">
    <property type="protein sequence ID" value="EVEC_0000244901-mRNA-1"/>
    <property type="gene ID" value="EVEC_0000244901"/>
</dbReference>
<proteinExistence type="predicted"/>
<accession>A0A0N4UY11</accession>
<dbReference type="Proteomes" id="UP000274131">
    <property type="component" value="Unassembled WGS sequence"/>
</dbReference>
<evidence type="ECO:0000313" key="4">
    <source>
        <dbReference type="WBParaSite" id="EVEC_0000244901-mRNA-1"/>
    </source>
</evidence>
<reference evidence="2 3" key="2">
    <citation type="submission" date="2018-10" db="EMBL/GenBank/DDBJ databases">
        <authorList>
            <consortium name="Pathogen Informatics"/>
        </authorList>
    </citation>
    <scope>NUCLEOTIDE SEQUENCE [LARGE SCALE GENOMIC DNA]</scope>
</reference>
<name>A0A0N4UY11_ENTVE</name>
<keyword evidence="3" id="KW-1185">Reference proteome</keyword>
<evidence type="ECO:0000313" key="3">
    <source>
        <dbReference type="Proteomes" id="UP000274131"/>
    </source>
</evidence>
<reference evidence="4" key="1">
    <citation type="submission" date="2017-02" db="UniProtKB">
        <authorList>
            <consortium name="WormBaseParasite"/>
        </authorList>
    </citation>
    <scope>IDENTIFICATION</scope>
</reference>
<evidence type="ECO:0000256" key="1">
    <source>
        <dbReference type="SAM" id="MobiDB-lite"/>
    </source>
</evidence>
<feature type="region of interest" description="Disordered" evidence="1">
    <location>
        <begin position="1"/>
        <end position="57"/>
    </location>
</feature>
<gene>
    <name evidence="2" type="ORF">EVEC_LOCUS2157</name>
</gene>